<dbReference type="STRING" id="659014.SAMN04487996_111175"/>
<dbReference type="EMBL" id="FNAN01000011">
    <property type="protein sequence ID" value="SDF57365.1"/>
    <property type="molecule type" value="Genomic_DNA"/>
</dbReference>
<gene>
    <name evidence="2" type="ORF">SAMN04487996_111175</name>
</gene>
<protein>
    <recommendedName>
        <fullName evidence="1">DUF4136 domain-containing protein</fullName>
    </recommendedName>
</protein>
<dbReference type="Gene3D" id="3.30.160.670">
    <property type="match status" value="1"/>
</dbReference>
<dbReference type="RefSeq" id="WP_090153490.1">
    <property type="nucleotide sequence ID" value="NZ_FNAN01000011.1"/>
</dbReference>
<evidence type="ECO:0000313" key="2">
    <source>
        <dbReference type="EMBL" id="SDF57365.1"/>
    </source>
</evidence>
<dbReference type="Proteomes" id="UP000198748">
    <property type="component" value="Unassembled WGS sequence"/>
</dbReference>
<dbReference type="OrthoDB" id="118896at2"/>
<keyword evidence="3" id="KW-1185">Reference proteome</keyword>
<name>A0A1G7M6T3_9BACT</name>
<reference evidence="3" key="1">
    <citation type="submission" date="2016-10" db="EMBL/GenBank/DDBJ databases">
        <authorList>
            <person name="Varghese N."/>
            <person name="Submissions S."/>
        </authorList>
    </citation>
    <scope>NUCLEOTIDE SEQUENCE [LARGE SCALE GENOMIC DNA]</scope>
    <source>
        <strain evidence="3">DSM 25329</strain>
    </source>
</reference>
<evidence type="ECO:0000313" key="3">
    <source>
        <dbReference type="Proteomes" id="UP000198748"/>
    </source>
</evidence>
<dbReference type="AlphaFoldDB" id="A0A1G7M6T3"/>
<sequence length="191" mass="21971">MRTALAILAMMLIGCSPEIRIYHQVEKSNPVNQYNTFQWAKADSLAWKINSLYFNQLNDGRIKQAVNDLLIAKGYLLGQDTADLTLRYDISVQELSVVLPDPYGYMYGDYWMMPRDNLFRYREATLIIDVWHSVSRKLIWRGWAVAAIEVVFDDGKKPEVVIRSVAAKILDAFPSHADRGDSVVRKDRIEN</sequence>
<organism evidence="2 3">
    <name type="scientific">Dyadobacter soli</name>
    <dbReference type="NCBI Taxonomy" id="659014"/>
    <lineage>
        <taxon>Bacteria</taxon>
        <taxon>Pseudomonadati</taxon>
        <taxon>Bacteroidota</taxon>
        <taxon>Cytophagia</taxon>
        <taxon>Cytophagales</taxon>
        <taxon>Spirosomataceae</taxon>
        <taxon>Dyadobacter</taxon>
    </lineage>
</organism>
<dbReference type="PROSITE" id="PS51257">
    <property type="entry name" value="PROKAR_LIPOPROTEIN"/>
    <property type="match status" value="1"/>
</dbReference>
<proteinExistence type="predicted"/>
<evidence type="ECO:0000259" key="1">
    <source>
        <dbReference type="Pfam" id="PF13590"/>
    </source>
</evidence>
<accession>A0A1G7M6T3</accession>
<dbReference type="Pfam" id="PF13590">
    <property type="entry name" value="DUF4136"/>
    <property type="match status" value="1"/>
</dbReference>
<feature type="domain" description="DUF4136" evidence="1">
    <location>
        <begin position="25"/>
        <end position="174"/>
    </location>
</feature>
<dbReference type="InterPro" id="IPR025411">
    <property type="entry name" value="DUF4136"/>
</dbReference>